<evidence type="ECO:0000256" key="8">
    <source>
        <dbReference type="ARBA" id="ARBA00023065"/>
    </source>
</evidence>
<evidence type="ECO:0000256" key="10">
    <source>
        <dbReference type="ARBA" id="ARBA00034269"/>
    </source>
</evidence>
<evidence type="ECO:0000256" key="5">
    <source>
        <dbReference type="ARBA" id="ARBA00022692"/>
    </source>
</evidence>
<comment type="similarity">
    <text evidence="2 12">Belongs to the CorA metal ion transporter (MIT) (TC 1.A.35) family.</text>
</comment>
<evidence type="ECO:0000256" key="2">
    <source>
        <dbReference type="ARBA" id="ARBA00009765"/>
    </source>
</evidence>
<evidence type="ECO:0000256" key="9">
    <source>
        <dbReference type="ARBA" id="ARBA00023136"/>
    </source>
</evidence>
<sequence>MAEEIQTDQKIEMIENSGSESDLKPEDPIVSKESDKVGLPPGTLMYVDDDGKDDETLKEKSLIRIIRYNESGCREVKIKSVDEIGAIVQTASAADQTTTVIGQKTNANQTINTAGQDKIWIHVSGLWDIDSVRKIGEIFQLSPLVLEDILNMEQRPKTEDYETYLFTILKQIQFDEDEKEIKDNQISIVTFEKVVLTFCENDPQIFKSVAGRIKKGGKILKYDADYLTYALIDVIVDHYLYTVEFFDEWLDDIEKRIIKNPDKEGAEEINALRHELSAFKKAIWPTITVIEKMEKSDSKLIKKQTRVLFRDIFDHVVRITDSIEADHEVLTGIYDLYTTGISNKLNDTMRILTVISTIFIPLTFIAGVYGMNFDNMPELYWKYGYYACLGLMVIIFVGMLIFFRKKKWI</sequence>
<dbReference type="InterPro" id="IPR045863">
    <property type="entry name" value="CorA_TM1_TM2"/>
</dbReference>
<keyword evidence="7 12" id="KW-1133">Transmembrane helix</keyword>
<accession>A0AA96VJ99</accession>
<reference evidence="14 15" key="1">
    <citation type="submission" date="2023-07" db="EMBL/GenBank/DDBJ databases">
        <title>Closed genome sequence of Methanimicrococcus sp. Es2.</title>
        <authorList>
            <person name="Protasov E."/>
            <person name="Platt K."/>
            <person name="Reeh H."/>
            <person name="Poehlein A."/>
            <person name="Daniel R."/>
            <person name="Brune A."/>
        </authorList>
    </citation>
    <scope>NUCLEOTIDE SEQUENCE [LARGE SCALE GENOMIC DNA]</scope>
    <source>
        <strain evidence="14 15">Es2</strain>
    </source>
</reference>
<keyword evidence="8 12" id="KW-0406">Ion transport</keyword>
<keyword evidence="15" id="KW-1185">Reference proteome</keyword>
<dbReference type="PANTHER" id="PTHR46494">
    <property type="entry name" value="CORA FAMILY METAL ION TRANSPORTER (EUROFUNG)"/>
    <property type="match status" value="1"/>
</dbReference>
<feature type="compositionally biased region" description="Basic and acidic residues" evidence="13">
    <location>
        <begin position="21"/>
        <end position="36"/>
    </location>
</feature>
<keyword evidence="4 12" id="KW-1003">Cell membrane</keyword>
<dbReference type="InterPro" id="IPR004488">
    <property type="entry name" value="Mg/Co-transport_prot_CorA"/>
</dbReference>
<dbReference type="EMBL" id="CP131062">
    <property type="protein sequence ID" value="WNY29416.1"/>
    <property type="molecule type" value="Genomic_DNA"/>
</dbReference>
<proteinExistence type="inferred from homology"/>
<dbReference type="NCBIfam" id="TIGR00383">
    <property type="entry name" value="corA"/>
    <property type="match status" value="1"/>
</dbReference>
<dbReference type="RefSeq" id="WP_316559392.1">
    <property type="nucleotide sequence ID" value="NZ_CP131062.1"/>
</dbReference>
<dbReference type="Proteomes" id="UP001302662">
    <property type="component" value="Chromosome"/>
</dbReference>
<dbReference type="Gene3D" id="3.30.460.20">
    <property type="entry name" value="CorA soluble domain-like"/>
    <property type="match status" value="1"/>
</dbReference>
<dbReference type="SUPFAM" id="SSF144083">
    <property type="entry name" value="Magnesium transport protein CorA, transmembrane region"/>
    <property type="match status" value="1"/>
</dbReference>
<evidence type="ECO:0000256" key="11">
    <source>
        <dbReference type="ARBA" id="ARBA00045497"/>
    </source>
</evidence>
<evidence type="ECO:0000256" key="4">
    <source>
        <dbReference type="ARBA" id="ARBA00022475"/>
    </source>
</evidence>
<dbReference type="GO" id="GO:0015095">
    <property type="term" value="F:magnesium ion transmembrane transporter activity"/>
    <property type="evidence" value="ECO:0007669"/>
    <property type="project" value="UniProtKB-UniRule"/>
</dbReference>
<dbReference type="AlphaFoldDB" id="A0AA96VJ99"/>
<dbReference type="GO" id="GO:0000287">
    <property type="term" value="F:magnesium ion binding"/>
    <property type="evidence" value="ECO:0007669"/>
    <property type="project" value="TreeGrafter"/>
</dbReference>
<feature type="region of interest" description="Disordered" evidence="13">
    <location>
        <begin position="1"/>
        <end position="41"/>
    </location>
</feature>
<name>A0AA96VJ99_9EURY</name>
<organism evidence="14 15">
    <name type="scientific">Methanimicrococcus stummii</name>
    <dbReference type="NCBI Taxonomy" id="3028294"/>
    <lineage>
        <taxon>Archaea</taxon>
        <taxon>Methanobacteriati</taxon>
        <taxon>Methanobacteriota</taxon>
        <taxon>Stenosarchaea group</taxon>
        <taxon>Methanomicrobia</taxon>
        <taxon>Methanosarcinales</taxon>
        <taxon>Methanosarcinaceae</taxon>
        <taxon>Methanimicrococcus</taxon>
    </lineage>
</organism>
<evidence type="ECO:0000313" key="15">
    <source>
        <dbReference type="Proteomes" id="UP001302662"/>
    </source>
</evidence>
<dbReference type="Gene3D" id="1.20.58.340">
    <property type="entry name" value="Magnesium transport protein CorA, transmembrane region"/>
    <property type="match status" value="2"/>
</dbReference>
<dbReference type="InterPro" id="IPR045861">
    <property type="entry name" value="CorA_cytoplasmic_dom"/>
</dbReference>
<gene>
    <name evidence="12 14" type="primary">corA</name>
    <name evidence="14" type="ORF">MmiEs2_16450</name>
</gene>
<dbReference type="GO" id="GO:0005886">
    <property type="term" value="C:plasma membrane"/>
    <property type="evidence" value="ECO:0007669"/>
    <property type="project" value="UniProtKB-SubCell"/>
</dbReference>
<evidence type="ECO:0000256" key="1">
    <source>
        <dbReference type="ARBA" id="ARBA00004651"/>
    </source>
</evidence>
<keyword evidence="9 12" id="KW-0472">Membrane</keyword>
<evidence type="ECO:0000256" key="6">
    <source>
        <dbReference type="ARBA" id="ARBA00022842"/>
    </source>
</evidence>
<dbReference type="GO" id="GO:0050897">
    <property type="term" value="F:cobalt ion binding"/>
    <property type="evidence" value="ECO:0007669"/>
    <property type="project" value="TreeGrafter"/>
</dbReference>
<dbReference type="InterPro" id="IPR002523">
    <property type="entry name" value="MgTranspt_CorA/ZnTranspt_ZntB"/>
</dbReference>
<dbReference type="FunFam" id="1.20.58.340:FF:000004">
    <property type="entry name" value="Magnesium transport protein CorA"/>
    <property type="match status" value="1"/>
</dbReference>
<comment type="catalytic activity">
    <reaction evidence="10">
        <text>Mg(2+)(in) = Mg(2+)(out)</text>
        <dbReference type="Rhea" id="RHEA:29827"/>
        <dbReference type="ChEBI" id="CHEBI:18420"/>
    </reaction>
</comment>
<evidence type="ECO:0000313" key="14">
    <source>
        <dbReference type="EMBL" id="WNY29416.1"/>
    </source>
</evidence>
<dbReference type="KEGG" id="mees:MmiEs2_16450"/>
<feature type="transmembrane region" description="Helical" evidence="12">
    <location>
        <begin position="383"/>
        <end position="403"/>
    </location>
</feature>
<comment type="function">
    <text evidence="11">Mediates influx of magnesium ions. Alternates between open and closed states. Activated by low cytoplasmic Mg(2+) levels. Inactive when cytoplasmic Mg(2+) levels are high.</text>
</comment>
<keyword evidence="6 12" id="KW-0460">Magnesium</keyword>
<dbReference type="CDD" id="cd12828">
    <property type="entry name" value="TmCorA-like_1"/>
    <property type="match status" value="1"/>
</dbReference>
<protein>
    <recommendedName>
        <fullName evidence="12">Magnesium transport protein CorA</fullName>
    </recommendedName>
</protein>
<dbReference type="GO" id="GO:0015087">
    <property type="term" value="F:cobalt ion transmembrane transporter activity"/>
    <property type="evidence" value="ECO:0007669"/>
    <property type="project" value="UniProtKB-UniRule"/>
</dbReference>
<dbReference type="Pfam" id="PF01544">
    <property type="entry name" value="CorA"/>
    <property type="match status" value="1"/>
</dbReference>
<evidence type="ECO:0000256" key="13">
    <source>
        <dbReference type="SAM" id="MobiDB-lite"/>
    </source>
</evidence>
<keyword evidence="3 12" id="KW-0813">Transport</keyword>
<dbReference type="PANTHER" id="PTHR46494:SF1">
    <property type="entry name" value="CORA FAMILY METAL ION TRANSPORTER (EUROFUNG)"/>
    <property type="match status" value="1"/>
</dbReference>
<evidence type="ECO:0000256" key="3">
    <source>
        <dbReference type="ARBA" id="ARBA00022448"/>
    </source>
</evidence>
<evidence type="ECO:0000256" key="7">
    <source>
        <dbReference type="ARBA" id="ARBA00022989"/>
    </source>
</evidence>
<comment type="subcellular location">
    <subcellularLocation>
        <location evidence="1">Cell membrane</location>
        <topology evidence="1">Multi-pass membrane protein</topology>
    </subcellularLocation>
    <subcellularLocation>
        <location evidence="12">Membrane</location>
        <topology evidence="12">Multi-pass membrane protein</topology>
    </subcellularLocation>
</comment>
<dbReference type="SUPFAM" id="SSF143865">
    <property type="entry name" value="CorA soluble domain-like"/>
    <property type="match status" value="1"/>
</dbReference>
<feature type="transmembrane region" description="Helical" evidence="12">
    <location>
        <begin position="351"/>
        <end position="371"/>
    </location>
</feature>
<evidence type="ECO:0000256" key="12">
    <source>
        <dbReference type="RuleBase" id="RU362010"/>
    </source>
</evidence>
<dbReference type="GeneID" id="85198112"/>
<keyword evidence="5 12" id="KW-0812">Transmembrane</keyword>